<evidence type="ECO:0000313" key="2">
    <source>
        <dbReference type="Proteomes" id="UP000719766"/>
    </source>
</evidence>
<sequence length="199" mass="21805">MLKMGDNGVQRDDMLKLGTPVSDWVNLELRLTSPVEPDDKHCLRFVNDACERLLFPSELDWSSPIVKAGIQDRSEGHTVIDLSFSTFLFIEPKLPAKLNLFCVSPFDKPRLEAMCSSFATLQTHMDNGSTSQSLVLPLQVSRTTPGSPAQAGLYSGTPAESCVFVPICRTAGSSVTVRQSSYIIVPSTSADPEDNIWQP</sequence>
<proteinExistence type="predicted"/>
<name>A0A9P7AWL3_9AGAM</name>
<evidence type="ECO:0000313" key="1">
    <source>
        <dbReference type="EMBL" id="KAG1796314.1"/>
    </source>
</evidence>
<accession>A0A9P7AWL3</accession>
<dbReference type="Proteomes" id="UP000719766">
    <property type="component" value="Unassembled WGS sequence"/>
</dbReference>
<protein>
    <submittedName>
        <fullName evidence="1">Uncharacterized protein</fullName>
    </submittedName>
</protein>
<reference evidence="1" key="1">
    <citation type="journal article" date="2020" name="New Phytol.">
        <title>Comparative genomics reveals dynamic genome evolution in host specialist ectomycorrhizal fungi.</title>
        <authorList>
            <person name="Lofgren L.A."/>
            <person name="Nguyen N.H."/>
            <person name="Vilgalys R."/>
            <person name="Ruytinx J."/>
            <person name="Liao H.L."/>
            <person name="Branco S."/>
            <person name="Kuo A."/>
            <person name="LaButti K."/>
            <person name="Lipzen A."/>
            <person name="Andreopoulos W."/>
            <person name="Pangilinan J."/>
            <person name="Riley R."/>
            <person name="Hundley H."/>
            <person name="Na H."/>
            <person name="Barry K."/>
            <person name="Grigoriev I.V."/>
            <person name="Stajich J.E."/>
            <person name="Kennedy P.G."/>
        </authorList>
    </citation>
    <scope>NUCLEOTIDE SEQUENCE</scope>
    <source>
        <strain evidence="1">S12</strain>
    </source>
</reference>
<dbReference type="EMBL" id="JABBWE010000019">
    <property type="protein sequence ID" value="KAG1796314.1"/>
    <property type="molecule type" value="Genomic_DNA"/>
</dbReference>
<organism evidence="1 2">
    <name type="scientific">Suillus plorans</name>
    <dbReference type="NCBI Taxonomy" id="116603"/>
    <lineage>
        <taxon>Eukaryota</taxon>
        <taxon>Fungi</taxon>
        <taxon>Dikarya</taxon>
        <taxon>Basidiomycota</taxon>
        <taxon>Agaricomycotina</taxon>
        <taxon>Agaricomycetes</taxon>
        <taxon>Agaricomycetidae</taxon>
        <taxon>Boletales</taxon>
        <taxon>Suillineae</taxon>
        <taxon>Suillaceae</taxon>
        <taxon>Suillus</taxon>
    </lineage>
</organism>
<dbReference type="Pfam" id="PF20414">
    <property type="entry name" value="DUF6698"/>
    <property type="match status" value="1"/>
</dbReference>
<dbReference type="GeneID" id="64600093"/>
<dbReference type="OrthoDB" id="2662502at2759"/>
<dbReference type="AlphaFoldDB" id="A0A9P7AWL3"/>
<gene>
    <name evidence="1" type="ORF">HD556DRAFT_1441618</name>
</gene>
<keyword evidence="2" id="KW-1185">Reference proteome</keyword>
<comment type="caution">
    <text evidence="1">The sequence shown here is derived from an EMBL/GenBank/DDBJ whole genome shotgun (WGS) entry which is preliminary data.</text>
</comment>
<dbReference type="InterPro" id="IPR046521">
    <property type="entry name" value="DUF6698"/>
</dbReference>
<dbReference type="RefSeq" id="XP_041161830.1">
    <property type="nucleotide sequence ID" value="XM_041306329.1"/>
</dbReference>